<accession>A0AAD7KAJ8</accession>
<keyword evidence="4" id="KW-1185">Reference proteome</keyword>
<dbReference type="PROSITE" id="PS00463">
    <property type="entry name" value="ZN2_CY6_FUNGAL_1"/>
    <property type="match status" value="1"/>
</dbReference>
<evidence type="ECO:0000259" key="2">
    <source>
        <dbReference type="PROSITE" id="PS00463"/>
    </source>
</evidence>
<dbReference type="Proteomes" id="UP001215280">
    <property type="component" value="Unassembled WGS sequence"/>
</dbReference>
<evidence type="ECO:0000256" key="1">
    <source>
        <dbReference type="SAM" id="MobiDB-lite"/>
    </source>
</evidence>
<dbReference type="AlphaFoldDB" id="A0AAD7KAJ8"/>
<dbReference type="SUPFAM" id="SSF57701">
    <property type="entry name" value="Zn2/Cys6 DNA-binding domain"/>
    <property type="match status" value="1"/>
</dbReference>
<organism evidence="3 4">
    <name type="scientific">Mycena maculata</name>
    <dbReference type="NCBI Taxonomy" id="230809"/>
    <lineage>
        <taxon>Eukaryota</taxon>
        <taxon>Fungi</taxon>
        <taxon>Dikarya</taxon>
        <taxon>Basidiomycota</taxon>
        <taxon>Agaricomycotina</taxon>
        <taxon>Agaricomycetes</taxon>
        <taxon>Agaricomycetidae</taxon>
        <taxon>Agaricales</taxon>
        <taxon>Marasmiineae</taxon>
        <taxon>Mycenaceae</taxon>
        <taxon>Mycena</taxon>
    </lineage>
</organism>
<protein>
    <recommendedName>
        <fullName evidence="2">Zn(2)-C6 fungal-type domain-containing protein</fullName>
    </recommendedName>
</protein>
<reference evidence="3" key="1">
    <citation type="submission" date="2023-03" db="EMBL/GenBank/DDBJ databases">
        <title>Massive genome expansion in bonnet fungi (Mycena s.s.) driven by repeated elements and novel gene families across ecological guilds.</title>
        <authorList>
            <consortium name="Lawrence Berkeley National Laboratory"/>
            <person name="Harder C.B."/>
            <person name="Miyauchi S."/>
            <person name="Viragh M."/>
            <person name="Kuo A."/>
            <person name="Thoen E."/>
            <person name="Andreopoulos B."/>
            <person name="Lu D."/>
            <person name="Skrede I."/>
            <person name="Drula E."/>
            <person name="Henrissat B."/>
            <person name="Morin E."/>
            <person name="Kohler A."/>
            <person name="Barry K."/>
            <person name="LaButti K."/>
            <person name="Morin E."/>
            <person name="Salamov A."/>
            <person name="Lipzen A."/>
            <person name="Mereny Z."/>
            <person name="Hegedus B."/>
            <person name="Baldrian P."/>
            <person name="Stursova M."/>
            <person name="Weitz H."/>
            <person name="Taylor A."/>
            <person name="Grigoriev I.V."/>
            <person name="Nagy L.G."/>
            <person name="Martin F."/>
            <person name="Kauserud H."/>
        </authorList>
    </citation>
    <scope>NUCLEOTIDE SEQUENCE</scope>
    <source>
        <strain evidence="3">CBHHK188m</strain>
    </source>
</reference>
<feature type="domain" description="Zn(2)-C6 fungal-type" evidence="2">
    <location>
        <begin position="17"/>
        <end position="47"/>
    </location>
</feature>
<dbReference type="GO" id="GO:0000981">
    <property type="term" value="F:DNA-binding transcription factor activity, RNA polymerase II-specific"/>
    <property type="evidence" value="ECO:0007669"/>
    <property type="project" value="InterPro"/>
</dbReference>
<dbReference type="GO" id="GO:0008270">
    <property type="term" value="F:zinc ion binding"/>
    <property type="evidence" value="ECO:0007669"/>
    <property type="project" value="InterPro"/>
</dbReference>
<proteinExistence type="predicted"/>
<dbReference type="InterPro" id="IPR036864">
    <property type="entry name" value="Zn2-C6_fun-type_DNA-bd_sf"/>
</dbReference>
<dbReference type="InterPro" id="IPR001138">
    <property type="entry name" value="Zn2Cys6_DnaBD"/>
</dbReference>
<name>A0AAD7KAJ8_9AGAR</name>
<evidence type="ECO:0000313" key="4">
    <source>
        <dbReference type="Proteomes" id="UP001215280"/>
    </source>
</evidence>
<comment type="caution">
    <text evidence="3">The sequence shown here is derived from an EMBL/GenBank/DDBJ whole genome shotgun (WGS) entry which is preliminary data.</text>
</comment>
<sequence length="262" mass="28652">MSARSSQAPLKRKKPPACDACKLKRVLCHPQPGGSPCPRCSEKGTVCKTTPVPRGRPRKRTSDAILSADPQPSSWSSIVTLRPQIELSVCPDLSSDLVKHLVDCLAHFPLTRFPILRSGDGLRKALASAAWQVDLLPPQLRVLACCACALSSSISFHQSIIGPGLRPDSFQDRCFFLGSDLREYGARRAPVFHALYERAYTLACEARITLEPSEPNTASCFILDILEGYRNHGRSHLSRISAPLLRPGNQEIRITPCGTVSS</sequence>
<feature type="region of interest" description="Disordered" evidence="1">
    <location>
        <begin position="50"/>
        <end position="72"/>
    </location>
</feature>
<dbReference type="Gene3D" id="4.10.240.10">
    <property type="entry name" value="Zn(2)-C6 fungal-type DNA-binding domain"/>
    <property type="match status" value="1"/>
</dbReference>
<dbReference type="EMBL" id="JARJLG010000005">
    <property type="protein sequence ID" value="KAJ7780569.1"/>
    <property type="molecule type" value="Genomic_DNA"/>
</dbReference>
<evidence type="ECO:0000313" key="3">
    <source>
        <dbReference type="EMBL" id="KAJ7780569.1"/>
    </source>
</evidence>
<gene>
    <name evidence="3" type="ORF">DFH07DRAFT_434983</name>
</gene>